<sequence length="754" mass="85929">MIEVENKSRRAFAIVFNTSNELEGDAMKILDSMFPSLYTIGPFVSLLNQSQHNHLTSLDSSLWKEDTKCLEWLESKELGSVVYVNFGSITVMSPEKLLEFAWGLANSKKPFLWIIRPDLVIGGSVVLSSEFVNEISDRGLITSWCPQEKVLNHPSIGGFLTHCGWNSTIESICAGVPMLCWPFYGDQPTNCRFICHELEIGIEINTDVKREEVEKLVSELMVGEKGKKMREKAIELKKKVEEDTRPGGWSYMNLDKVIKEVLLIQKMSNFAEKKRQPHAVLTPYPLQGHINPMLKFAKLLHLRGFHITFVITEYNHKRLLKSRGPKAFDGFTDFSFETIPDGLTQMEGDGDGDDVKQDLTSLRESVRKNFIYPFRELLAKLHKSAQSGLIPRVTCLVSDSFMSFTIQVAEELELPIALLIPYSACTFMSILQFRRLIERGLIPLKDESYLTNDLDTKIDWIPGLRNFRLKDLPDFIRTTDPNSSVLEFIIEMVDRFYRASAIVFNTSYELESSVMNALHSMFPSLYTIGPFTSFLNQTPQNQLASLETNLWKEDTKCLEWLESKEPGSVVYVNFGSITIMSSEKLLEFFWGLVNSKKPFLWIIRSDLVIGGSMDFLSEFMNEISDRGLIVGWCPQEKVLNHPSIGGFLTHCGWNSTIESICAGVPMLCWPFFADQPTNCRYICNELEIGIEIDTNVKREGVQKLINELMVGEKGKKMKQKAMELKKKTEEDTKPDGCSYINLDKVIKEVLLKQN</sequence>
<dbReference type="Proteomes" id="UP001177021">
    <property type="component" value="Unassembled WGS sequence"/>
</dbReference>
<reference evidence="1" key="1">
    <citation type="submission" date="2023-10" db="EMBL/GenBank/DDBJ databases">
        <authorList>
            <person name="Rodriguez Cubillos JULIANA M."/>
            <person name="De Vega J."/>
        </authorList>
    </citation>
    <scope>NUCLEOTIDE SEQUENCE</scope>
</reference>
<gene>
    <name evidence="1" type="ORF">MILVUS5_LOCUS30666</name>
</gene>
<proteinExistence type="predicted"/>
<evidence type="ECO:0000313" key="1">
    <source>
        <dbReference type="EMBL" id="CAJ2665762.1"/>
    </source>
</evidence>
<protein>
    <submittedName>
        <fullName evidence="1">Uncharacterized protein</fullName>
    </submittedName>
</protein>
<accession>A0ACB0LES6</accession>
<evidence type="ECO:0000313" key="2">
    <source>
        <dbReference type="Proteomes" id="UP001177021"/>
    </source>
</evidence>
<keyword evidence="2" id="KW-1185">Reference proteome</keyword>
<name>A0ACB0LES6_TRIPR</name>
<organism evidence="1 2">
    <name type="scientific">Trifolium pratense</name>
    <name type="common">Red clover</name>
    <dbReference type="NCBI Taxonomy" id="57577"/>
    <lineage>
        <taxon>Eukaryota</taxon>
        <taxon>Viridiplantae</taxon>
        <taxon>Streptophyta</taxon>
        <taxon>Embryophyta</taxon>
        <taxon>Tracheophyta</taxon>
        <taxon>Spermatophyta</taxon>
        <taxon>Magnoliopsida</taxon>
        <taxon>eudicotyledons</taxon>
        <taxon>Gunneridae</taxon>
        <taxon>Pentapetalae</taxon>
        <taxon>rosids</taxon>
        <taxon>fabids</taxon>
        <taxon>Fabales</taxon>
        <taxon>Fabaceae</taxon>
        <taxon>Papilionoideae</taxon>
        <taxon>50 kb inversion clade</taxon>
        <taxon>NPAAA clade</taxon>
        <taxon>Hologalegina</taxon>
        <taxon>IRL clade</taxon>
        <taxon>Trifolieae</taxon>
        <taxon>Trifolium</taxon>
    </lineage>
</organism>
<comment type="caution">
    <text evidence="1">The sequence shown here is derived from an EMBL/GenBank/DDBJ whole genome shotgun (WGS) entry which is preliminary data.</text>
</comment>
<dbReference type="EMBL" id="CASHSV030000513">
    <property type="protein sequence ID" value="CAJ2665762.1"/>
    <property type="molecule type" value="Genomic_DNA"/>
</dbReference>